<feature type="domain" description="SIAH-type" evidence="11">
    <location>
        <begin position="41"/>
        <end position="103"/>
    </location>
</feature>
<comment type="similarity">
    <text evidence="3">Belongs to the SINA (Seven in absentia) family.</text>
</comment>
<dbReference type="Proteomes" id="UP001233999">
    <property type="component" value="Unassembled WGS sequence"/>
</dbReference>
<comment type="catalytic activity">
    <reaction evidence="1">
        <text>S-ubiquitinyl-[E2 ubiquitin-conjugating enzyme]-L-cysteine + [acceptor protein]-L-lysine = [E2 ubiquitin-conjugating enzyme]-L-cysteine + N(6)-ubiquitinyl-[acceptor protein]-L-lysine.</text>
        <dbReference type="EC" id="2.3.2.27"/>
    </reaction>
</comment>
<evidence type="ECO:0000256" key="4">
    <source>
        <dbReference type="ARBA" id="ARBA00012483"/>
    </source>
</evidence>
<evidence type="ECO:0000256" key="10">
    <source>
        <dbReference type="PROSITE-ProRule" id="PRU00455"/>
    </source>
</evidence>
<dbReference type="AlphaFoldDB" id="A0AAD8A334"/>
<keyword evidence="5" id="KW-0808">Transferase</keyword>
<dbReference type="Gene3D" id="3.30.40.10">
    <property type="entry name" value="Zinc/RING finger domain, C3HC4 (zinc finger)"/>
    <property type="match status" value="1"/>
</dbReference>
<dbReference type="GO" id="GO:0005737">
    <property type="term" value="C:cytoplasm"/>
    <property type="evidence" value="ECO:0007669"/>
    <property type="project" value="TreeGrafter"/>
</dbReference>
<evidence type="ECO:0000256" key="9">
    <source>
        <dbReference type="ARBA" id="ARBA00022833"/>
    </source>
</evidence>
<dbReference type="PROSITE" id="PS51081">
    <property type="entry name" value="ZF_SIAH"/>
    <property type="match status" value="1"/>
</dbReference>
<reference evidence="12" key="2">
    <citation type="submission" date="2023-05" db="EMBL/GenBank/DDBJ databases">
        <authorList>
            <person name="Fouks B."/>
        </authorList>
    </citation>
    <scope>NUCLEOTIDE SEQUENCE</scope>
    <source>
        <strain evidence="12">Stay&amp;Tobe</strain>
        <tissue evidence="12">Testes</tissue>
    </source>
</reference>
<keyword evidence="7 10" id="KW-0863">Zinc-finger</keyword>
<dbReference type="PANTHER" id="PTHR45877">
    <property type="entry name" value="E3 UBIQUITIN-PROTEIN LIGASE SIAH2"/>
    <property type="match status" value="1"/>
</dbReference>
<proteinExistence type="inferred from homology"/>
<keyword evidence="9" id="KW-0862">Zinc</keyword>
<dbReference type="EC" id="2.3.2.27" evidence="4"/>
<comment type="pathway">
    <text evidence="2">Protein modification; protein ubiquitination.</text>
</comment>
<dbReference type="GO" id="GO:0008270">
    <property type="term" value="F:zinc ion binding"/>
    <property type="evidence" value="ECO:0007669"/>
    <property type="project" value="UniProtKB-KW"/>
</dbReference>
<evidence type="ECO:0000256" key="7">
    <source>
        <dbReference type="ARBA" id="ARBA00022771"/>
    </source>
</evidence>
<keyword evidence="6" id="KW-0479">Metal-binding</keyword>
<name>A0AAD8A334_DIPPU</name>
<evidence type="ECO:0000256" key="1">
    <source>
        <dbReference type="ARBA" id="ARBA00000900"/>
    </source>
</evidence>
<accession>A0AAD8A334</accession>
<evidence type="ECO:0000259" key="11">
    <source>
        <dbReference type="PROSITE" id="PS51081"/>
    </source>
</evidence>
<keyword evidence="13" id="KW-1185">Reference proteome</keyword>
<dbReference type="InterPro" id="IPR013083">
    <property type="entry name" value="Znf_RING/FYVE/PHD"/>
</dbReference>
<reference evidence="12" key="1">
    <citation type="journal article" date="2023" name="IScience">
        <title>Live-bearing cockroach genome reveals convergent evolutionary mechanisms linked to viviparity in insects and beyond.</title>
        <authorList>
            <person name="Fouks B."/>
            <person name="Harrison M.C."/>
            <person name="Mikhailova A.A."/>
            <person name="Marchal E."/>
            <person name="English S."/>
            <person name="Carruthers M."/>
            <person name="Jennings E.C."/>
            <person name="Chiamaka E.L."/>
            <person name="Frigard R.A."/>
            <person name="Pippel M."/>
            <person name="Attardo G.M."/>
            <person name="Benoit J.B."/>
            <person name="Bornberg-Bauer E."/>
            <person name="Tobe S.S."/>
        </authorList>
    </citation>
    <scope>NUCLEOTIDE SEQUENCE</scope>
    <source>
        <strain evidence="12">Stay&amp;Tobe</strain>
    </source>
</reference>
<dbReference type="Pfam" id="PF21361">
    <property type="entry name" value="Sina_ZnF"/>
    <property type="match status" value="1"/>
</dbReference>
<evidence type="ECO:0000313" key="13">
    <source>
        <dbReference type="Proteomes" id="UP001233999"/>
    </source>
</evidence>
<dbReference type="FunFam" id="3.30.40.10:FF:000041">
    <property type="entry name" value="E3 ubiquitin-protein ligase SINAT3"/>
    <property type="match status" value="1"/>
</dbReference>
<gene>
    <name evidence="12" type="ORF">L9F63_016430</name>
</gene>
<dbReference type="InterPro" id="IPR004162">
    <property type="entry name" value="SINA-like_animal"/>
</dbReference>
<evidence type="ECO:0000256" key="8">
    <source>
        <dbReference type="ARBA" id="ARBA00022786"/>
    </source>
</evidence>
<dbReference type="InterPro" id="IPR008974">
    <property type="entry name" value="TRAF-like"/>
</dbReference>
<comment type="caution">
    <text evidence="12">The sequence shown here is derived from an EMBL/GenBank/DDBJ whole genome shotgun (WGS) entry which is preliminary data.</text>
</comment>
<evidence type="ECO:0000256" key="6">
    <source>
        <dbReference type="ARBA" id="ARBA00022723"/>
    </source>
</evidence>
<sequence>MTVPGFLCKKGHNACFRCKHSRTACKICGNTYVFSVVIKNMPSKKCAFSELGCEKQLALYAIKQHETSCEFRHMECPLKNTRKSCAWKGDLIELKSHIQLRHDVEKDFKYIEVENVLVRDNITGILEFKNNIYVLNIHIYQNTFYSYIQLVGQSIDARNTKCRIKITKNSMEKIMFQTKIWSYATNKREILNSGDCARIPFKILKNYLVNEKDLHISLKLYGVFDESINKHL</sequence>
<dbReference type="GO" id="GO:0043161">
    <property type="term" value="P:proteasome-mediated ubiquitin-dependent protein catabolic process"/>
    <property type="evidence" value="ECO:0007669"/>
    <property type="project" value="TreeGrafter"/>
</dbReference>
<evidence type="ECO:0000256" key="3">
    <source>
        <dbReference type="ARBA" id="ARBA00009119"/>
    </source>
</evidence>
<evidence type="ECO:0000256" key="5">
    <source>
        <dbReference type="ARBA" id="ARBA00022679"/>
    </source>
</evidence>
<dbReference type="Gene3D" id="2.60.210.10">
    <property type="entry name" value="Apoptosis, Tumor Necrosis Factor Receptor Associated Protein 2, Chain A"/>
    <property type="match status" value="1"/>
</dbReference>
<keyword evidence="8" id="KW-0833">Ubl conjugation pathway</keyword>
<dbReference type="GO" id="GO:0061630">
    <property type="term" value="F:ubiquitin protein ligase activity"/>
    <property type="evidence" value="ECO:0007669"/>
    <property type="project" value="UniProtKB-EC"/>
</dbReference>
<dbReference type="InterPro" id="IPR013010">
    <property type="entry name" value="Znf_SIAH"/>
</dbReference>
<dbReference type="GO" id="GO:0031624">
    <property type="term" value="F:ubiquitin conjugating enzyme binding"/>
    <property type="evidence" value="ECO:0007669"/>
    <property type="project" value="TreeGrafter"/>
</dbReference>
<evidence type="ECO:0000256" key="2">
    <source>
        <dbReference type="ARBA" id="ARBA00004906"/>
    </source>
</evidence>
<dbReference type="PANTHER" id="PTHR45877:SF2">
    <property type="entry name" value="E3 UBIQUITIN-PROTEIN LIGASE SINA-RELATED"/>
    <property type="match status" value="1"/>
</dbReference>
<dbReference type="SUPFAM" id="SSF49599">
    <property type="entry name" value="TRAF domain-like"/>
    <property type="match status" value="1"/>
</dbReference>
<organism evidence="12 13">
    <name type="scientific">Diploptera punctata</name>
    <name type="common">Pacific beetle cockroach</name>
    <dbReference type="NCBI Taxonomy" id="6984"/>
    <lineage>
        <taxon>Eukaryota</taxon>
        <taxon>Metazoa</taxon>
        <taxon>Ecdysozoa</taxon>
        <taxon>Arthropoda</taxon>
        <taxon>Hexapoda</taxon>
        <taxon>Insecta</taxon>
        <taxon>Pterygota</taxon>
        <taxon>Neoptera</taxon>
        <taxon>Polyneoptera</taxon>
        <taxon>Dictyoptera</taxon>
        <taxon>Blattodea</taxon>
        <taxon>Blaberoidea</taxon>
        <taxon>Blaberidae</taxon>
        <taxon>Diplopterinae</taxon>
        <taxon>Diploptera</taxon>
    </lineage>
</organism>
<evidence type="ECO:0000313" key="12">
    <source>
        <dbReference type="EMBL" id="KAJ9590528.1"/>
    </source>
</evidence>
<protein>
    <recommendedName>
        <fullName evidence="4">RING-type E3 ubiquitin transferase</fullName>
        <ecNumber evidence="4">2.3.2.27</ecNumber>
    </recommendedName>
</protein>
<dbReference type="EMBL" id="JASPKZ010004210">
    <property type="protein sequence ID" value="KAJ9590528.1"/>
    <property type="molecule type" value="Genomic_DNA"/>
</dbReference>